<dbReference type="EMBL" id="DF968182">
    <property type="protein sequence ID" value="GAP42268.1"/>
    <property type="molecule type" value="Genomic_DNA"/>
</dbReference>
<accession>A0A0S7BPF7</accession>
<evidence type="ECO:0000256" key="1">
    <source>
        <dbReference type="SAM" id="SignalP"/>
    </source>
</evidence>
<keyword evidence="1" id="KW-0732">Signal</keyword>
<feature type="chain" id="PRO_5006633061" evidence="1">
    <location>
        <begin position="21"/>
        <end position="59"/>
    </location>
</feature>
<evidence type="ECO:0000313" key="2">
    <source>
        <dbReference type="EMBL" id="GAP42268.1"/>
    </source>
</evidence>
<dbReference type="Proteomes" id="UP000053091">
    <property type="component" value="Unassembled WGS sequence"/>
</dbReference>
<gene>
    <name evidence="2" type="ORF">TBC1_11397</name>
</gene>
<dbReference type="AlphaFoldDB" id="A0A0S7BPF7"/>
<name>A0A0S7BPF7_9BACT</name>
<sequence>MRKFTLLFVLLFTFAGFSMAQVVENFESLKMNVFDAGANGSVSVVANPDQDQNLWIKSN</sequence>
<feature type="signal peptide" evidence="1">
    <location>
        <begin position="1"/>
        <end position="20"/>
    </location>
</feature>
<keyword evidence="3" id="KW-1185">Reference proteome</keyword>
<proteinExistence type="predicted"/>
<protein>
    <submittedName>
        <fullName evidence="2">Uncharacterized protein</fullName>
    </submittedName>
</protein>
<reference evidence="2" key="1">
    <citation type="journal article" date="2015" name="Genome Announc.">
        <title>Draft Genome Sequence of Bacteroidales Strain TBC1, a Novel Isolate from a Methanogenic Wastewater Treatment System.</title>
        <authorList>
            <person name="Tourlousse D.M."/>
            <person name="Matsuura N."/>
            <person name="Sun L."/>
            <person name="Toyonaga M."/>
            <person name="Kuroda K."/>
            <person name="Ohashi A."/>
            <person name="Cruz R."/>
            <person name="Yamaguchi T."/>
            <person name="Sekiguchi Y."/>
        </authorList>
    </citation>
    <scope>NUCLEOTIDE SEQUENCE [LARGE SCALE GENOMIC DNA]</scope>
    <source>
        <strain evidence="2">TBC1</strain>
    </source>
</reference>
<evidence type="ECO:0000313" key="3">
    <source>
        <dbReference type="Proteomes" id="UP000053091"/>
    </source>
</evidence>
<organism evidence="2">
    <name type="scientific">Lentimicrobium saccharophilum</name>
    <dbReference type="NCBI Taxonomy" id="1678841"/>
    <lineage>
        <taxon>Bacteria</taxon>
        <taxon>Pseudomonadati</taxon>
        <taxon>Bacteroidota</taxon>
        <taxon>Bacteroidia</taxon>
        <taxon>Bacteroidales</taxon>
        <taxon>Lentimicrobiaceae</taxon>
        <taxon>Lentimicrobium</taxon>
    </lineage>
</organism>
<dbReference type="RefSeq" id="WP_062037719.1">
    <property type="nucleotide sequence ID" value="NZ_DF968182.1"/>
</dbReference>